<proteinExistence type="predicted"/>
<name>A0A5B7EQ00_PORTR</name>
<comment type="caution">
    <text evidence="1">The sequence shown here is derived from an EMBL/GenBank/DDBJ whole genome shotgun (WGS) entry which is preliminary data.</text>
</comment>
<dbReference type="Proteomes" id="UP000324222">
    <property type="component" value="Unassembled WGS sequence"/>
</dbReference>
<reference evidence="1 2" key="1">
    <citation type="submission" date="2019-05" db="EMBL/GenBank/DDBJ databases">
        <title>Another draft genome of Portunus trituberculatus and its Hox gene families provides insights of decapod evolution.</title>
        <authorList>
            <person name="Jeong J.-H."/>
            <person name="Song I."/>
            <person name="Kim S."/>
            <person name="Choi T."/>
            <person name="Kim D."/>
            <person name="Ryu S."/>
            <person name="Kim W."/>
        </authorList>
    </citation>
    <scope>NUCLEOTIDE SEQUENCE [LARGE SCALE GENOMIC DNA]</scope>
    <source>
        <tissue evidence="1">Muscle</tissue>
    </source>
</reference>
<evidence type="ECO:0000313" key="2">
    <source>
        <dbReference type="Proteomes" id="UP000324222"/>
    </source>
</evidence>
<dbReference type="AlphaFoldDB" id="A0A5B7EQ00"/>
<protein>
    <submittedName>
        <fullName evidence="1">Uncharacterized protein</fullName>
    </submittedName>
</protein>
<organism evidence="1 2">
    <name type="scientific">Portunus trituberculatus</name>
    <name type="common">Swimming crab</name>
    <name type="synonym">Neptunus trituberculatus</name>
    <dbReference type="NCBI Taxonomy" id="210409"/>
    <lineage>
        <taxon>Eukaryota</taxon>
        <taxon>Metazoa</taxon>
        <taxon>Ecdysozoa</taxon>
        <taxon>Arthropoda</taxon>
        <taxon>Crustacea</taxon>
        <taxon>Multicrustacea</taxon>
        <taxon>Malacostraca</taxon>
        <taxon>Eumalacostraca</taxon>
        <taxon>Eucarida</taxon>
        <taxon>Decapoda</taxon>
        <taxon>Pleocyemata</taxon>
        <taxon>Brachyura</taxon>
        <taxon>Eubrachyura</taxon>
        <taxon>Portunoidea</taxon>
        <taxon>Portunidae</taxon>
        <taxon>Portuninae</taxon>
        <taxon>Portunus</taxon>
    </lineage>
</organism>
<gene>
    <name evidence="1" type="ORF">E2C01_028790</name>
</gene>
<sequence length="97" mass="10866">MVKRKQISTPGNLQPQHILLVTQPVKQCHPLITACSMSLTVAQHHGSTSQDTYILIFEELIEKACCDMPPKTDSGFTTISRSSKDIFIHFQRLNNGI</sequence>
<evidence type="ECO:0000313" key="1">
    <source>
        <dbReference type="EMBL" id="MPC35368.1"/>
    </source>
</evidence>
<accession>A0A5B7EQ00</accession>
<dbReference type="EMBL" id="VSRR010003260">
    <property type="protein sequence ID" value="MPC35368.1"/>
    <property type="molecule type" value="Genomic_DNA"/>
</dbReference>
<keyword evidence="2" id="KW-1185">Reference proteome</keyword>